<dbReference type="Pfam" id="PF05345">
    <property type="entry name" value="He_PIG"/>
    <property type="match status" value="5"/>
</dbReference>
<comment type="caution">
    <text evidence="6">The sequence shown here is derived from an EMBL/GenBank/DDBJ whole genome shotgun (WGS) entry which is preliminary data.</text>
</comment>
<evidence type="ECO:0000313" key="7">
    <source>
        <dbReference type="Proteomes" id="UP000007374"/>
    </source>
</evidence>
<dbReference type="SUPFAM" id="SSF49313">
    <property type="entry name" value="Cadherin-like"/>
    <property type="match status" value="4"/>
</dbReference>
<evidence type="ECO:0000313" key="6">
    <source>
        <dbReference type="EMBL" id="EKF42986.1"/>
    </source>
</evidence>
<keyword evidence="1 4" id="KW-0732">Signal</keyword>
<dbReference type="PROSITE" id="PS51208">
    <property type="entry name" value="AUTOTRANSPORTER"/>
    <property type="match status" value="1"/>
</dbReference>
<dbReference type="Pfam" id="PF12733">
    <property type="entry name" value="Cadherin-like"/>
    <property type="match status" value="2"/>
</dbReference>
<feature type="chain" id="PRO_5003865205" description="Autotransporter domain-containing protein" evidence="4">
    <location>
        <begin position="31"/>
        <end position="1907"/>
    </location>
</feature>
<dbReference type="InterPro" id="IPR025883">
    <property type="entry name" value="Cadherin-like_domain"/>
</dbReference>
<dbReference type="eggNOG" id="COG3468">
    <property type="taxonomic scope" value="Bacteria"/>
</dbReference>
<evidence type="ECO:0000256" key="1">
    <source>
        <dbReference type="ARBA" id="ARBA00022729"/>
    </source>
</evidence>
<dbReference type="Pfam" id="PF03160">
    <property type="entry name" value="Calx-beta"/>
    <property type="match status" value="2"/>
</dbReference>
<dbReference type="InterPro" id="IPR038081">
    <property type="entry name" value="CalX-like_sf"/>
</dbReference>
<dbReference type="eggNOG" id="COG3210">
    <property type="taxonomic scope" value="Bacteria"/>
</dbReference>
<evidence type="ECO:0000256" key="2">
    <source>
        <dbReference type="ARBA" id="ARBA00022737"/>
    </source>
</evidence>
<dbReference type="InterPro" id="IPR036709">
    <property type="entry name" value="Autotransporte_beta_dom_sf"/>
</dbReference>
<dbReference type="Gene3D" id="2.60.40.10">
    <property type="entry name" value="Immunoglobulins"/>
    <property type="match status" value="6"/>
</dbReference>
<keyword evidence="3" id="KW-0106">Calcium</keyword>
<dbReference type="SMART" id="SM00429">
    <property type="entry name" value="IPT"/>
    <property type="match status" value="1"/>
</dbReference>
<evidence type="ECO:0000256" key="4">
    <source>
        <dbReference type="SAM" id="SignalP"/>
    </source>
</evidence>
<dbReference type="eggNOG" id="COG4625">
    <property type="taxonomic scope" value="Bacteria"/>
</dbReference>
<organism evidence="6 7">
    <name type="scientific">Nitratireductor indicus C115</name>
    <dbReference type="NCBI Taxonomy" id="1231190"/>
    <lineage>
        <taxon>Bacteria</taxon>
        <taxon>Pseudomonadati</taxon>
        <taxon>Pseudomonadota</taxon>
        <taxon>Alphaproteobacteria</taxon>
        <taxon>Hyphomicrobiales</taxon>
        <taxon>Phyllobacteriaceae</taxon>
        <taxon>Nitratireductor</taxon>
    </lineage>
</organism>
<dbReference type="OrthoDB" id="5720638at2"/>
<dbReference type="SUPFAM" id="SSF81296">
    <property type="entry name" value="E set domains"/>
    <property type="match status" value="1"/>
</dbReference>
<keyword evidence="7" id="KW-1185">Reference proteome</keyword>
<dbReference type="STRING" id="721133.SAMN05216176_10522"/>
<keyword evidence="2" id="KW-0677">Repeat</keyword>
<dbReference type="Pfam" id="PF03797">
    <property type="entry name" value="Autotransporter"/>
    <property type="match status" value="1"/>
</dbReference>
<dbReference type="GO" id="GO:0007154">
    <property type="term" value="P:cell communication"/>
    <property type="evidence" value="ECO:0007669"/>
    <property type="project" value="InterPro"/>
</dbReference>
<dbReference type="Gene3D" id="2.40.128.130">
    <property type="entry name" value="Autotransporter beta-domain"/>
    <property type="match status" value="1"/>
</dbReference>
<dbReference type="SMART" id="SM00869">
    <property type="entry name" value="Autotransporter"/>
    <property type="match status" value="1"/>
</dbReference>
<dbReference type="PANTHER" id="PTHR37494:SF1">
    <property type="entry name" value="STAPHYLOCOCCUS AUREUS SURFACE PROTEIN A"/>
    <property type="match status" value="1"/>
</dbReference>
<dbReference type="InterPro" id="IPR013783">
    <property type="entry name" value="Ig-like_fold"/>
</dbReference>
<dbReference type="Pfam" id="PF01833">
    <property type="entry name" value="TIG"/>
    <property type="match status" value="1"/>
</dbReference>
<evidence type="ECO:0000256" key="3">
    <source>
        <dbReference type="ARBA" id="ARBA00022837"/>
    </source>
</evidence>
<dbReference type="eggNOG" id="COG0747">
    <property type="taxonomic scope" value="Bacteria"/>
</dbReference>
<gene>
    <name evidence="6" type="ORF">NA8A_06614</name>
</gene>
<dbReference type="InterPro" id="IPR002909">
    <property type="entry name" value="IPT_dom"/>
</dbReference>
<dbReference type="InterPro" id="IPR014756">
    <property type="entry name" value="Ig_E-set"/>
</dbReference>
<dbReference type="InterPro" id="IPR015919">
    <property type="entry name" value="Cadherin-like_sf"/>
</dbReference>
<dbReference type="InterPro" id="IPR005546">
    <property type="entry name" value="Autotransporte_beta"/>
</dbReference>
<protein>
    <recommendedName>
        <fullName evidence="5">Autotransporter domain-containing protein</fullName>
    </recommendedName>
</protein>
<feature type="domain" description="Autotransporter" evidence="5">
    <location>
        <begin position="1632"/>
        <end position="1907"/>
    </location>
</feature>
<dbReference type="InterPro" id="IPR006315">
    <property type="entry name" value="OM_autotransptr_brl_dom"/>
</dbReference>
<dbReference type="CDD" id="cd00102">
    <property type="entry name" value="IPT"/>
    <property type="match status" value="1"/>
</dbReference>
<evidence type="ECO:0000259" key="5">
    <source>
        <dbReference type="PROSITE" id="PS51208"/>
    </source>
</evidence>
<dbReference type="RefSeq" id="WP_009449886.1">
    <property type="nucleotide sequence ID" value="NZ_AMSI01000004.1"/>
</dbReference>
<dbReference type="SUPFAM" id="SSF141072">
    <property type="entry name" value="CalX-like"/>
    <property type="match status" value="3"/>
</dbReference>
<proteinExistence type="predicted"/>
<dbReference type="GO" id="GO:0005509">
    <property type="term" value="F:calcium ion binding"/>
    <property type="evidence" value="ECO:0007669"/>
    <property type="project" value="InterPro"/>
</dbReference>
<dbReference type="eggNOG" id="COG2931">
    <property type="taxonomic scope" value="Bacteria"/>
</dbReference>
<feature type="signal peptide" evidence="4">
    <location>
        <begin position="1"/>
        <end position="30"/>
    </location>
</feature>
<dbReference type="eggNOG" id="COG4733">
    <property type="taxonomic scope" value="Bacteria"/>
</dbReference>
<sequence>MRAPLSGRTSLSIATTLIALLLWLPVAASAAPSAYCPTLNATVANGGSVAIDVSACDGPIDGGMSGPIPPDAQHGTVTIGANSGGTQFVTYAHSGDSATSDQFFLEDNDNGVVTVNITIDPPASPITVSPGTLPAMTAGTAFSQALSASGGTAPYTYSLQSGSLPLGISLTSGGLLSGTPTQRGGYAFTVRATDNIGQFVDKGYTSTVLNPVLSISPTSATAIQGVSFSQTIFASGGVGPRTFAVESGLLPAGISLSSSGLLSGTTSSAPGSYPLMLRVTDSSTGPGAYFELESFTLTVAPAPSVSISVSPASVSEDGVADLVYTVTRSQNLSSSTIVNLGYTGSADASDYTGATLTVTIPSGSTSGIVVINPSADLSVEADETVVVSIQSGSGYTIGAPSSATGTILNDDLGVLTINNATIPEGDSGTQAIPFTISLSSPAGPGGVTFDIATADGTATAGEDYQAKSMVGATIAPGESTYVFSVDVYGDTSNEPNETFFVNITNVTNAITGDGQGVGTIVNDDLAGPSITSISPNNGPEAGGTSVTITGTNFTGATAVTFGGTAAASFTVNSSTTISAVTPAGTAGAVDVAVTTAGGTDTETGGFTYNPPVLPTLRINSLTFPEGDTGTLAIPFTIILSSPAGAGGVTFDIATADGTATAGEDYQATSTTGFSIPAGQVSKPFYVDVYGDTTHETTETFFVNITNLTGATAGDVQGLGTIVNDDPVPTITLAPATLPATTVGASYSETLTASGGTGPYTYAVTVGALPGGLTLTSSGVLSGTPTDEGTFNFTISATDSSAGTGPYSGSRAYTIDVAAPTVTVSPATLPAATVGTPFSQSVTASGGTAPHSFAVTAGALPSGMNLSSGGMLSGAPTAGGTFNFTITATDGSGGAGPYSGSRSYTLNVAAPVITVSPATLPPASQGVPYSQTITASGGTAPYSYSVTAGGLPSGLSLSSSGVLSGSPTVNGTFNFTVTATDNSAGSGPYGGSQAYSFQISAGTPPMVSSVSVPANGYYRTGDVLSFVVNFNETVLVNTLGGSPSVPVVIGAATVDASYVAGSASNALVFQYAVNPGDLDVNGIQVGGAIGLNGGAIANAFSTPADLTLNNVGSTTGVLVDAVAPKVTSSAVSGSPNSDAIAVDFLVTFSKPVIGVDSSDFVLTTTGSAMGAISGLATSDNVTYTVSVTGISGIGSLRLDVLADGSITDTPGNPMAAAYASGTPWVRSGSANASLAGLAPSIGTLDPAFDGATFGYAVAVANSVASLTLTPTADDANATITVDGTAVASGSPSQSLALTVGATAIPVVVTAQDGTTVQTYTVTVTRAASTNASLAGLAPSVGSLDPVFDGATFGYAVAVANSVASLTLTPIADDANATITVDGTAVASGNASQPLALAVGTTAIPVIVTAQDGTTTQTYTVTVNRALPAPTVLSRTIEINAGQTSSIELTEGATGGPFTGAAIVDISDSGAGSAHIEQNGQSFLLVFASSPIFSGGADVRFTLSNAYGTSAPGTISFTVLARPDPSQDAEVIGLLKAQVDTAKRFAQVQTRNFNGRLEQLHDEGDRRRNSMNVRLGYNESAGSGNDRTVRALNEAGADVPGLLGYASQSSGRAGGAGLAADKASGSGVFNGGGMNLGRYAIWTGGFVDFSESDNGGIDLDSTLVGVSAGVDYRFSDKFIGGFGVGFGRDRTEVGANGTENTGRAYSAALYGSYKPADNFFIDGLIGASWLDFDSRRYITATGDFATGSRSGQQVFGSLSAAYEFRKERWLVSPYGRVELSRTWLDGFTEDGGGAFGLRYGDQDIDTVSGVIGLRAAYAFKTGWGTLTPGARIEYTHDFAGSSRINLGYINLANLPYWLDIEASRRDYVTLGVSLDAELDLDWTVRFDYRTAFGNDNQDHAFGLKVGKTF</sequence>
<dbReference type="NCBIfam" id="TIGR01414">
    <property type="entry name" value="autotrans_barl"/>
    <property type="match status" value="1"/>
</dbReference>
<reference evidence="6 7" key="1">
    <citation type="journal article" date="2012" name="J. Bacteriol.">
        <title>Genome Sequence of Nitratireductor indicus Type Strain C115.</title>
        <authorList>
            <person name="Lai Q."/>
            <person name="Li G."/>
            <person name="Yu Z."/>
            <person name="Shao Z."/>
        </authorList>
    </citation>
    <scope>NUCLEOTIDE SEQUENCE [LARGE SCALE GENOMIC DNA]</scope>
    <source>
        <strain evidence="6 7">C115</strain>
    </source>
</reference>
<dbReference type="PATRIC" id="fig|1231190.3.peg.1392"/>
<dbReference type="GO" id="GO:0019867">
    <property type="term" value="C:outer membrane"/>
    <property type="evidence" value="ECO:0007669"/>
    <property type="project" value="InterPro"/>
</dbReference>
<dbReference type="InterPro" id="IPR003644">
    <property type="entry name" value="Calx_beta"/>
</dbReference>
<dbReference type="PANTHER" id="PTHR37494">
    <property type="entry name" value="HEMAGGLUTININ"/>
    <property type="match status" value="1"/>
</dbReference>
<dbReference type="EMBL" id="AMSI01000004">
    <property type="protein sequence ID" value="EKF42986.1"/>
    <property type="molecule type" value="Genomic_DNA"/>
</dbReference>
<dbReference type="Proteomes" id="UP000007374">
    <property type="component" value="Unassembled WGS sequence"/>
</dbReference>
<dbReference type="Gene3D" id="2.60.40.2030">
    <property type="match status" value="3"/>
</dbReference>
<dbReference type="SUPFAM" id="SSF103515">
    <property type="entry name" value="Autotransporter"/>
    <property type="match status" value="1"/>
</dbReference>
<name>K2P6T6_9HYPH</name>
<accession>K2P6T6</accession>